<dbReference type="SUPFAM" id="SSF47459">
    <property type="entry name" value="HLH, helix-loop-helix DNA-binding domain"/>
    <property type="match status" value="1"/>
</dbReference>
<feature type="region of interest" description="Disordered" evidence="7">
    <location>
        <begin position="497"/>
        <end position="539"/>
    </location>
</feature>
<evidence type="ECO:0000259" key="8">
    <source>
        <dbReference type="PROSITE" id="PS50888"/>
    </source>
</evidence>
<dbReference type="PANTHER" id="PTHR15741:SF38">
    <property type="entry name" value="BHLH DOMAIN-CONTAINING PROTEIN"/>
    <property type="match status" value="1"/>
</dbReference>
<feature type="domain" description="BHLH" evidence="8">
    <location>
        <begin position="394"/>
        <end position="473"/>
    </location>
</feature>
<evidence type="ECO:0000256" key="6">
    <source>
        <dbReference type="SAM" id="Coils"/>
    </source>
</evidence>
<dbReference type="InParanoid" id="A0A165RDY6"/>
<evidence type="ECO:0000256" key="4">
    <source>
        <dbReference type="ARBA" id="ARBA00023163"/>
    </source>
</evidence>
<keyword evidence="3" id="KW-0238">DNA-binding</keyword>
<proteinExistence type="predicted"/>
<feature type="compositionally biased region" description="Polar residues" evidence="7">
    <location>
        <begin position="239"/>
        <end position="253"/>
    </location>
</feature>
<evidence type="ECO:0000256" key="2">
    <source>
        <dbReference type="ARBA" id="ARBA00023015"/>
    </source>
</evidence>
<dbReference type="PANTHER" id="PTHR15741">
    <property type="entry name" value="BASIC HELIX-LOOP-HELIX ZIP TRANSCRIPTION FACTOR"/>
    <property type="match status" value="1"/>
</dbReference>
<feature type="compositionally biased region" description="Low complexity" evidence="7">
    <location>
        <begin position="376"/>
        <end position="388"/>
    </location>
</feature>
<dbReference type="PROSITE" id="PS50888">
    <property type="entry name" value="BHLH"/>
    <property type="match status" value="1"/>
</dbReference>
<organism evidence="9 10">
    <name type="scientific">Neolentinus lepideus HHB14362 ss-1</name>
    <dbReference type="NCBI Taxonomy" id="1314782"/>
    <lineage>
        <taxon>Eukaryota</taxon>
        <taxon>Fungi</taxon>
        <taxon>Dikarya</taxon>
        <taxon>Basidiomycota</taxon>
        <taxon>Agaricomycotina</taxon>
        <taxon>Agaricomycetes</taxon>
        <taxon>Gloeophyllales</taxon>
        <taxon>Gloeophyllaceae</taxon>
        <taxon>Neolentinus</taxon>
    </lineage>
</organism>
<dbReference type="Pfam" id="PF00010">
    <property type="entry name" value="HLH"/>
    <property type="match status" value="1"/>
</dbReference>
<feature type="region of interest" description="Disordered" evidence="7">
    <location>
        <begin position="203"/>
        <end position="405"/>
    </location>
</feature>
<dbReference type="SMART" id="SM00353">
    <property type="entry name" value="HLH"/>
    <property type="match status" value="1"/>
</dbReference>
<dbReference type="InterPro" id="IPR036638">
    <property type="entry name" value="HLH_DNA-bd_sf"/>
</dbReference>
<comment type="subcellular location">
    <subcellularLocation>
        <location evidence="1">Nucleus</location>
    </subcellularLocation>
</comment>
<evidence type="ECO:0000256" key="3">
    <source>
        <dbReference type="ARBA" id="ARBA00023125"/>
    </source>
</evidence>
<feature type="compositionally biased region" description="Pro residues" evidence="7">
    <location>
        <begin position="294"/>
        <end position="304"/>
    </location>
</feature>
<evidence type="ECO:0000256" key="1">
    <source>
        <dbReference type="ARBA" id="ARBA00004123"/>
    </source>
</evidence>
<dbReference type="STRING" id="1314782.A0A165RDY6"/>
<keyword evidence="6" id="KW-0175">Coiled coil</keyword>
<evidence type="ECO:0000313" key="9">
    <source>
        <dbReference type="EMBL" id="KZT23678.1"/>
    </source>
</evidence>
<name>A0A165RDY6_9AGAM</name>
<sequence>MNLFSSGDLASMMGMPGIESGQGQSRMAQTTSPEQMVLEQQLRMAKLQQLQQLQNQIFQQQLELINGQGAVNSSIEPPRDSQSYHGLPTPMSSGELRPQPSADFVSPIDVFQQREYHARRDQQQQSGGSHPPPDSSPAYSPHHHASQYNPTTVRSAPPDLVFDISRIPLSSPVDMELDLPPISGPYFSPQEGPSRLSTFFPVHNKRSASNSGDETSNKPSRKRQSPLDARPMAPLPSKASVSRGTKSASSTPVLTGRRKRGGSIVTEIVGDTPSPVDLSMPPPAPPSQATSPTVPTPSNVPPNLMPATPGGIMGIANMGLNSGLTPPPSSQSKNETRQKSTKTRSYSKSVSSKDAKNEAAVRQSPSLKPILPAGGSSSLAMASTMSSSQPVVPGRKTSHKAAEQARRDQIKAAYNDLRMLLPPIPMPSSDTLSSESMLPGSMPPRGPPKGDGPNKAVSKLQLLLCGNDYIRKLKGRVERRDEEINKLREEVQRLRIVAGEAGDGEDDLDLERDLDAQEPVALTMGSVGGDGDDADEEED</sequence>
<dbReference type="EMBL" id="KV425583">
    <property type="protein sequence ID" value="KZT23678.1"/>
    <property type="molecule type" value="Genomic_DNA"/>
</dbReference>
<keyword evidence="5" id="KW-0539">Nucleus</keyword>
<feature type="compositionally biased region" description="Polar residues" evidence="7">
    <location>
        <begin position="207"/>
        <end position="218"/>
    </location>
</feature>
<feature type="compositionally biased region" description="Acidic residues" evidence="7">
    <location>
        <begin position="530"/>
        <end position="539"/>
    </location>
</feature>
<dbReference type="GO" id="GO:0046983">
    <property type="term" value="F:protein dimerization activity"/>
    <property type="evidence" value="ECO:0007669"/>
    <property type="project" value="InterPro"/>
</dbReference>
<feature type="region of interest" description="Disordered" evidence="7">
    <location>
        <begin position="116"/>
        <end position="156"/>
    </location>
</feature>
<dbReference type="GO" id="GO:0005634">
    <property type="term" value="C:nucleus"/>
    <property type="evidence" value="ECO:0007669"/>
    <property type="project" value="UniProtKB-SubCell"/>
</dbReference>
<dbReference type="AlphaFoldDB" id="A0A165RDY6"/>
<dbReference type="Gene3D" id="4.10.280.10">
    <property type="entry name" value="Helix-loop-helix DNA-binding domain"/>
    <property type="match status" value="1"/>
</dbReference>
<evidence type="ECO:0000256" key="7">
    <source>
        <dbReference type="SAM" id="MobiDB-lite"/>
    </source>
</evidence>
<protein>
    <recommendedName>
        <fullName evidence="8">BHLH domain-containing protein</fullName>
    </recommendedName>
</protein>
<dbReference type="GO" id="GO:0000981">
    <property type="term" value="F:DNA-binding transcription factor activity, RNA polymerase II-specific"/>
    <property type="evidence" value="ECO:0007669"/>
    <property type="project" value="TreeGrafter"/>
</dbReference>
<dbReference type="InterPro" id="IPR052207">
    <property type="entry name" value="Max-like/E-box_TFs"/>
</dbReference>
<feature type="coiled-coil region" evidence="6">
    <location>
        <begin position="470"/>
        <end position="497"/>
    </location>
</feature>
<reference evidence="9 10" key="1">
    <citation type="journal article" date="2016" name="Mol. Biol. Evol.">
        <title>Comparative Genomics of Early-Diverging Mushroom-Forming Fungi Provides Insights into the Origins of Lignocellulose Decay Capabilities.</title>
        <authorList>
            <person name="Nagy L.G."/>
            <person name="Riley R."/>
            <person name="Tritt A."/>
            <person name="Adam C."/>
            <person name="Daum C."/>
            <person name="Floudas D."/>
            <person name="Sun H."/>
            <person name="Yadav J.S."/>
            <person name="Pangilinan J."/>
            <person name="Larsson K.H."/>
            <person name="Matsuura K."/>
            <person name="Barry K."/>
            <person name="Labutti K."/>
            <person name="Kuo R."/>
            <person name="Ohm R.A."/>
            <person name="Bhattacharya S.S."/>
            <person name="Shirouzu T."/>
            <person name="Yoshinaga Y."/>
            <person name="Martin F.M."/>
            <person name="Grigoriev I.V."/>
            <person name="Hibbett D.S."/>
        </authorList>
    </citation>
    <scope>NUCLEOTIDE SEQUENCE [LARGE SCALE GENOMIC DNA]</scope>
    <source>
        <strain evidence="9 10">HHB14362 ss-1</strain>
    </source>
</reference>
<dbReference type="InterPro" id="IPR011598">
    <property type="entry name" value="bHLH_dom"/>
</dbReference>
<evidence type="ECO:0000256" key="5">
    <source>
        <dbReference type="ARBA" id="ARBA00023242"/>
    </source>
</evidence>
<accession>A0A165RDY6</accession>
<keyword evidence="2" id="KW-0805">Transcription regulation</keyword>
<feature type="region of interest" description="Disordered" evidence="7">
    <location>
        <begin position="421"/>
        <end position="456"/>
    </location>
</feature>
<dbReference type="GO" id="GO:0000978">
    <property type="term" value="F:RNA polymerase II cis-regulatory region sequence-specific DNA binding"/>
    <property type="evidence" value="ECO:0007669"/>
    <property type="project" value="TreeGrafter"/>
</dbReference>
<evidence type="ECO:0000313" key="10">
    <source>
        <dbReference type="Proteomes" id="UP000076761"/>
    </source>
</evidence>
<feature type="compositionally biased region" description="Polar residues" evidence="7">
    <location>
        <begin position="71"/>
        <end position="84"/>
    </location>
</feature>
<keyword evidence="10" id="KW-1185">Reference proteome</keyword>
<gene>
    <name evidence="9" type="ORF">NEOLEDRAFT_1149194</name>
</gene>
<keyword evidence="4" id="KW-0804">Transcription</keyword>
<dbReference type="OrthoDB" id="5344169at2759"/>
<feature type="compositionally biased region" description="Acidic residues" evidence="7">
    <location>
        <begin position="502"/>
        <end position="512"/>
    </location>
</feature>
<dbReference type="Proteomes" id="UP000076761">
    <property type="component" value="Unassembled WGS sequence"/>
</dbReference>
<feature type="region of interest" description="Disordered" evidence="7">
    <location>
        <begin position="71"/>
        <end position="102"/>
    </location>
</feature>